<accession>A0ACC2XMF5</accession>
<protein>
    <submittedName>
        <fullName evidence="1">Uncharacterized protein</fullName>
    </submittedName>
</protein>
<keyword evidence="2" id="KW-1185">Reference proteome</keyword>
<gene>
    <name evidence="1" type="ORF">QFC24_003241</name>
</gene>
<comment type="caution">
    <text evidence="1">The sequence shown here is derived from an EMBL/GenBank/DDBJ whole genome shotgun (WGS) entry which is preliminary data.</text>
</comment>
<dbReference type="Proteomes" id="UP001234202">
    <property type="component" value="Unassembled WGS sequence"/>
</dbReference>
<evidence type="ECO:0000313" key="2">
    <source>
        <dbReference type="Proteomes" id="UP001234202"/>
    </source>
</evidence>
<proteinExistence type="predicted"/>
<dbReference type="EMBL" id="JASBWV010000010">
    <property type="protein sequence ID" value="KAJ9124452.1"/>
    <property type="molecule type" value="Genomic_DNA"/>
</dbReference>
<sequence>MPNTAVSLQQVCSHFNKYPDVLIAIIKHLHPEKLAGPIEQPKLAIPANNHVVVSFVSGKTPSSLDITLDPPIKDINDGYKRILALRNEAWLALDIPQSDEIRRSSNLPFSTSPRSDLTAGVYHPDTRKRAVQQLGNLHPGNGESARGTLVLTCFCAASGWSVQMGACYFGFGFPRVERIQDGDFEIEDGSDI</sequence>
<name>A0ACC2XMF5_9TREE</name>
<reference evidence="1" key="1">
    <citation type="submission" date="2023-04" db="EMBL/GenBank/DDBJ databases">
        <title>Draft Genome sequencing of Naganishia species isolated from polar environments using Oxford Nanopore Technology.</title>
        <authorList>
            <person name="Leo P."/>
            <person name="Venkateswaran K."/>
        </authorList>
    </citation>
    <scope>NUCLEOTIDE SEQUENCE</scope>
    <source>
        <strain evidence="1">DBVPG 5303</strain>
    </source>
</reference>
<evidence type="ECO:0000313" key="1">
    <source>
        <dbReference type="EMBL" id="KAJ9124452.1"/>
    </source>
</evidence>
<organism evidence="1 2">
    <name type="scientific">Naganishia onofrii</name>
    <dbReference type="NCBI Taxonomy" id="1851511"/>
    <lineage>
        <taxon>Eukaryota</taxon>
        <taxon>Fungi</taxon>
        <taxon>Dikarya</taxon>
        <taxon>Basidiomycota</taxon>
        <taxon>Agaricomycotina</taxon>
        <taxon>Tremellomycetes</taxon>
        <taxon>Filobasidiales</taxon>
        <taxon>Filobasidiaceae</taxon>
        <taxon>Naganishia</taxon>
    </lineage>
</organism>